<keyword evidence="2" id="KW-0812">Transmembrane</keyword>
<name>A0AAD7WCK7_9TELE</name>
<sequence length="261" mass="28611">MFSVSTLQRRRRRKSVRPDRPRAEPAQSDAIAVTAMRVTWSGVAPFVFVIAALLGLPRSRALEGPFIPVVLQEGRPGISTVSTAASALPGTPPLTRSSGGGNLWLLTHYWVNIWLMEPRRRPCALHVKGEVGGELMVSFVVALYPPFELACLTVLKEVRIRMGGAMEEGEDWSNDRAGNGKVLTREEGKRSLAGPPPGNGGLKDAGRTRAWSLRRERRSAGDAVSRRFRQRRSLLLLSVRPAGALRKRTCAPAIITPFTDD</sequence>
<dbReference type="EMBL" id="JAINUG010000149">
    <property type="protein sequence ID" value="KAJ8392097.1"/>
    <property type="molecule type" value="Genomic_DNA"/>
</dbReference>
<proteinExistence type="predicted"/>
<evidence type="ECO:0000313" key="4">
    <source>
        <dbReference type="Proteomes" id="UP001221898"/>
    </source>
</evidence>
<keyword evidence="4" id="KW-1185">Reference proteome</keyword>
<keyword evidence="2" id="KW-1133">Transmembrane helix</keyword>
<dbReference type="AlphaFoldDB" id="A0AAD7WCK7"/>
<evidence type="ECO:0000256" key="1">
    <source>
        <dbReference type="SAM" id="MobiDB-lite"/>
    </source>
</evidence>
<gene>
    <name evidence="3" type="ORF">AAFF_G00079030</name>
</gene>
<comment type="caution">
    <text evidence="3">The sequence shown here is derived from an EMBL/GenBank/DDBJ whole genome shotgun (WGS) entry which is preliminary data.</text>
</comment>
<evidence type="ECO:0000313" key="3">
    <source>
        <dbReference type="EMBL" id="KAJ8392097.1"/>
    </source>
</evidence>
<feature type="region of interest" description="Disordered" evidence="1">
    <location>
        <begin position="171"/>
        <end position="211"/>
    </location>
</feature>
<accession>A0AAD7WCK7</accession>
<keyword evidence="2" id="KW-0472">Membrane</keyword>
<evidence type="ECO:0000256" key="2">
    <source>
        <dbReference type="SAM" id="Phobius"/>
    </source>
</evidence>
<feature type="region of interest" description="Disordered" evidence="1">
    <location>
        <begin position="1"/>
        <end position="27"/>
    </location>
</feature>
<dbReference type="Proteomes" id="UP001221898">
    <property type="component" value="Unassembled WGS sequence"/>
</dbReference>
<protein>
    <submittedName>
        <fullName evidence="3">Uncharacterized protein</fullName>
    </submittedName>
</protein>
<reference evidence="3" key="1">
    <citation type="journal article" date="2023" name="Science">
        <title>Genome structures resolve the early diversification of teleost fishes.</title>
        <authorList>
            <person name="Parey E."/>
            <person name="Louis A."/>
            <person name="Montfort J."/>
            <person name="Bouchez O."/>
            <person name="Roques C."/>
            <person name="Iampietro C."/>
            <person name="Lluch J."/>
            <person name="Castinel A."/>
            <person name="Donnadieu C."/>
            <person name="Desvignes T."/>
            <person name="Floi Bucao C."/>
            <person name="Jouanno E."/>
            <person name="Wen M."/>
            <person name="Mejri S."/>
            <person name="Dirks R."/>
            <person name="Jansen H."/>
            <person name="Henkel C."/>
            <person name="Chen W.J."/>
            <person name="Zahm M."/>
            <person name="Cabau C."/>
            <person name="Klopp C."/>
            <person name="Thompson A.W."/>
            <person name="Robinson-Rechavi M."/>
            <person name="Braasch I."/>
            <person name="Lecointre G."/>
            <person name="Bobe J."/>
            <person name="Postlethwait J.H."/>
            <person name="Berthelot C."/>
            <person name="Roest Crollius H."/>
            <person name="Guiguen Y."/>
        </authorList>
    </citation>
    <scope>NUCLEOTIDE SEQUENCE</scope>
    <source>
        <strain evidence="3">NC1722</strain>
    </source>
</reference>
<organism evidence="3 4">
    <name type="scientific">Aldrovandia affinis</name>
    <dbReference type="NCBI Taxonomy" id="143900"/>
    <lineage>
        <taxon>Eukaryota</taxon>
        <taxon>Metazoa</taxon>
        <taxon>Chordata</taxon>
        <taxon>Craniata</taxon>
        <taxon>Vertebrata</taxon>
        <taxon>Euteleostomi</taxon>
        <taxon>Actinopterygii</taxon>
        <taxon>Neopterygii</taxon>
        <taxon>Teleostei</taxon>
        <taxon>Notacanthiformes</taxon>
        <taxon>Halosauridae</taxon>
        <taxon>Aldrovandia</taxon>
    </lineage>
</organism>
<feature type="transmembrane region" description="Helical" evidence="2">
    <location>
        <begin position="38"/>
        <end position="56"/>
    </location>
</feature>